<accession>A0A922ISN6</accession>
<evidence type="ECO:0008006" key="3">
    <source>
        <dbReference type="Google" id="ProtNLM"/>
    </source>
</evidence>
<name>A0A922ISN6_SCHHA</name>
<reference evidence="1" key="2">
    <citation type="journal article" date="2019" name="Gigascience">
        <title>High-quality Schistosoma haematobium genome achieved by single-molecule and long-range sequencing.</title>
        <authorList>
            <person name="Stroehlein A.J."/>
            <person name="Korhonen P.K."/>
            <person name="Chong T.M."/>
            <person name="Lim Y.L."/>
            <person name="Chan K.G."/>
            <person name="Webster B."/>
            <person name="Rollinson D."/>
            <person name="Brindley P.J."/>
            <person name="Gasser R.B."/>
            <person name="Young N.D."/>
        </authorList>
    </citation>
    <scope>NUCLEOTIDE SEQUENCE</scope>
</reference>
<dbReference type="KEGG" id="shx:MS3_00007019"/>
<proteinExistence type="predicted"/>
<organism evidence="1 2">
    <name type="scientific">Schistosoma haematobium</name>
    <name type="common">Blood fluke</name>
    <dbReference type="NCBI Taxonomy" id="6185"/>
    <lineage>
        <taxon>Eukaryota</taxon>
        <taxon>Metazoa</taxon>
        <taxon>Spiralia</taxon>
        <taxon>Lophotrochozoa</taxon>
        <taxon>Platyhelminthes</taxon>
        <taxon>Trematoda</taxon>
        <taxon>Digenea</taxon>
        <taxon>Strigeidida</taxon>
        <taxon>Schistosomatoidea</taxon>
        <taxon>Schistosomatidae</taxon>
        <taxon>Schistosoma</taxon>
    </lineage>
</organism>
<reference evidence="1" key="3">
    <citation type="submission" date="2021-06" db="EMBL/GenBank/DDBJ databases">
        <title>Chromosome-level genome assembly for S. haematobium.</title>
        <authorList>
            <person name="Stroehlein A.J."/>
        </authorList>
    </citation>
    <scope>NUCLEOTIDE SEQUENCE</scope>
</reference>
<dbReference type="Proteomes" id="UP000471633">
    <property type="component" value="Unassembled WGS sequence"/>
</dbReference>
<protein>
    <recommendedName>
        <fullName evidence="3">ALMS motif domain-containing protein</fullName>
    </recommendedName>
</protein>
<sequence length="1206" mass="139261">MISMNNDWFINEFSKSYNQSIKTLKSININNQLITNDIMNNNNNNNNNNIKDDHNEQETLANSSVHSNCRLVKELDENNNNNDDELQSPLEDNQHDLSSLQATSALDTIETDSYLHTNNNIPKQEISTVQPSTCSKDLSQSPLNNFNEPEEIFYIVDGVLSSAQDTNNYSAITTVTPLNENIYYQNGFDAESEGCRSSVIMDENCEKEITPNYYDAHNELDHLLIKNTDIKIDEISKSFTPSIQNDKISMITTTTTNEISICKSNDMLTTECKWLSDNMNITLSNVYPTIFSNGIQLVTQYTTHNSPYIHYAASKINSNNLPEYIPSQYSNLSMTEYHSNHVIQNIPTCVTVFSQTDTTSMKQEHCLSLSSVENKVPRNKFNETEMVSREDNGIHRMFHIPKTSTRQTIDLSSLNVNKQSKDLSSIYHYHHIRSTVTSSCNTGITTCPLLTQNMKVQHHENNKPNEYLTCKHYLSKDDFESNSIILSPICTNQPITDYNDPLVQNDVNVYKVKCVPAHSCNHSKDNVKKFDTKLVQTTDFNDQNECTCYHTYRIQPGIKESTLNPEWIEQLLTYNTKLDNNQKSSQEYKKHEITQSVYMTPRSTLIAQLRYILLKQKLKLLHTRDAYYLRKRIVNHLEKFLDQIISSNTLPLSNSVPDDWDTDTESLLSDLFEKDNDPILNELNTGSSLKLKPSTQQCKLLTDEHGENEQINKKMLNKQSSSSYDKKICNRNAHFEEAQKDVQQTDNTNKTECKDNDKQFTDIKKQAENQLSKMVMNVHVNQPSSLSICKNLNETLSRFIHRDHHVKSEKSSKDHCSLNTNIRLYPSSDDIVNGVCAALGGISWFQPFNDNYINKEKHQPIRNHSVIRHTKLNDHFDLKHDPKSFKEFHLNSKKLHILNKPHNVHTSKISYCIPTNNKDLKSDYNEVNDICSCQCYMEESPDIINDKNQEQTVTSKSLVDIQCTKLHHMENTRPLLHTVDNSAHEEKSNSLSNPKITYEIGDNPGGCTDIQDIFRKKMSSWISRSEERQRRLRFIIQERRYRKEGDMKRTEVLHSVVSNNFSKRPSISHLDQSYKNHYGNRIHSNGDSGICCFDRSDCSIVQSVLTNRNNSNNYIKTANSDKVLKRNFMKNPSRKSQLGIRYDRKQLVQEEHRPRLYHNSIQNQVNQQKIKLAQLRVNRLRMKIYSEKILRSVLHGNSSSIIFKEI</sequence>
<dbReference type="RefSeq" id="XP_051068476.1">
    <property type="nucleotide sequence ID" value="XM_051215275.1"/>
</dbReference>
<dbReference type="EMBL" id="AMPZ03000004">
    <property type="protein sequence ID" value="KAH9585927.1"/>
    <property type="molecule type" value="Genomic_DNA"/>
</dbReference>
<evidence type="ECO:0000313" key="2">
    <source>
        <dbReference type="Proteomes" id="UP000471633"/>
    </source>
</evidence>
<keyword evidence="2" id="KW-1185">Reference proteome</keyword>
<dbReference type="GeneID" id="24596909"/>
<dbReference type="AlphaFoldDB" id="A0A922ISN6"/>
<reference evidence="1" key="1">
    <citation type="journal article" date="2012" name="Nat. Genet.">
        <title>Whole-genome sequence of Schistosoma haematobium.</title>
        <authorList>
            <person name="Young N.D."/>
            <person name="Jex A.R."/>
            <person name="Li B."/>
            <person name="Liu S."/>
            <person name="Yang L."/>
            <person name="Xiong Z."/>
            <person name="Li Y."/>
            <person name="Cantacessi C."/>
            <person name="Hall R.S."/>
            <person name="Xu X."/>
            <person name="Chen F."/>
            <person name="Wu X."/>
            <person name="Zerlotini A."/>
            <person name="Oliveira G."/>
            <person name="Hofmann A."/>
            <person name="Zhang G."/>
            <person name="Fang X."/>
            <person name="Kang Y."/>
            <person name="Campbell B.E."/>
            <person name="Loukas A."/>
            <person name="Ranganathan S."/>
            <person name="Rollinson D."/>
            <person name="Rinaldi G."/>
            <person name="Brindley P.J."/>
            <person name="Yang H."/>
            <person name="Wang J."/>
            <person name="Wang J."/>
            <person name="Gasser R.B."/>
        </authorList>
    </citation>
    <scope>NUCLEOTIDE SEQUENCE</scope>
</reference>
<dbReference type="CTD" id="24596909"/>
<gene>
    <name evidence="1" type="ORF">MS3_00007019</name>
</gene>
<comment type="caution">
    <text evidence="1">The sequence shown here is derived from an EMBL/GenBank/DDBJ whole genome shotgun (WGS) entry which is preliminary data.</text>
</comment>
<evidence type="ECO:0000313" key="1">
    <source>
        <dbReference type="EMBL" id="KAH9585927.1"/>
    </source>
</evidence>
<reference evidence="1" key="4">
    <citation type="journal article" date="2022" name="PLoS Pathog.">
        <title>Chromosome-level genome of Schistosoma haematobium underpins genome-wide explorations of molecular variation.</title>
        <authorList>
            <person name="Stroehlein A.J."/>
            <person name="Korhonen P.K."/>
            <person name="Lee V.V."/>
            <person name="Ralph S.A."/>
            <person name="Mentink-Kane M."/>
            <person name="You H."/>
            <person name="McManus D.P."/>
            <person name="Tchuente L.T."/>
            <person name="Stothard J.R."/>
            <person name="Kaur P."/>
            <person name="Dudchenko O."/>
            <person name="Aiden E.L."/>
            <person name="Yang B."/>
            <person name="Yang H."/>
            <person name="Emery A.M."/>
            <person name="Webster B.L."/>
            <person name="Brindley P.J."/>
            <person name="Rollinson D."/>
            <person name="Chang B.C.H."/>
            <person name="Gasser R.B."/>
            <person name="Young N.D."/>
        </authorList>
    </citation>
    <scope>NUCLEOTIDE SEQUENCE</scope>
</reference>